<evidence type="ECO:0000259" key="1">
    <source>
        <dbReference type="Pfam" id="PF04326"/>
    </source>
</evidence>
<comment type="caution">
    <text evidence="2">The sequence shown here is derived from an EMBL/GenBank/DDBJ whole genome shotgun (WGS) entry which is preliminary data.</text>
</comment>
<protein>
    <submittedName>
        <fullName evidence="2">Divergent AAA domain protein</fullName>
    </submittedName>
</protein>
<reference evidence="2 3" key="1">
    <citation type="submission" date="2015-10" db="EMBL/GenBank/DDBJ databases">
        <title>Corynebacteirum lowii and Corynebacterium oculi species nova, derived from human clinical disease and and emended description of Corynebacterium mastiditis.</title>
        <authorList>
            <person name="Bernard K."/>
            <person name="Pacheco A.L."/>
            <person name="Mcdougall C."/>
            <person name="Burtx T."/>
            <person name="Weibe D."/>
            <person name="Tyler S."/>
            <person name="Olson A.B."/>
            <person name="Cnockaert M."/>
            <person name="Eguchi H."/>
            <person name="Kuwahara T."/>
            <person name="Nakayama-Imaohji H."/>
            <person name="Boudewijins M."/>
            <person name="Van Hoecke F."/>
            <person name="Bernier A.-M."/>
            <person name="Vandamme P."/>
        </authorList>
    </citation>
    <scope>NUCLEOTIDE SEQUENCE [LARGE SCALE GENOMIC DNA]</scope>
    <source>
        <strain evidence="2 3">NML 130210</strain>
    </source>
</reference>
<dbReference type="PANTHER" id="PTHR30595">
    <property type="entry name" value="GLPR-RELATED TRANSCRIPTIONAL REPRESSOR"/>
    <property type="match status" value="1"/>
</dbReference>
<feature type="domain" description="Schlafen AlbA-2" evidence="1">
    <location>
        <begin position="3"/>
        <end position="91"/>
    </location>
</feature>
<accession>A0A0Q0U7G4</accession>
<evidence type="ECO:0000313" key="3">
    <source>
        <dbReference type="Proteomes" id="UP000050517"/>
    </source>
</evidence>
<sequence>MPQGGVVILGIDEARNFALVGVAEPGALVQGLVDQARALVQPTPQIEAYPVDVDGVALVVAEIQALAPTQKPARTHGVPYLRQGDGDYEMNPNDIHMLNVAALNQTERQVYDAAPAPGASVSHLDKDLVKSYIQMARSSSRRLANMEEGQLLRVTSVINGEGVPTIAGLYALGEFRRVPCLRWW</sequence>
<gene>
    <name evidence="2" type="ORF">Cocul_02303</name>
</gene>
<dbReference type="RefSeq" id="WP_055123347.1">
    <property type="nucleotide sequence ID" value="NZ_LKST01000004.1"/>
</dbReference>
<proteinExistence type="predicted"/>
<dbReference type="Pfam" id="PF04326">
    <property type="entry name" value="SLFN_AlbA_2"/>
    <property type="match status" value="1"/>
</dbReference>
<name>A0A0Q0U7G4_9CORY</name>
<keyword evidence="3" id="KW-1185">Reference proteome</keyword>
<dbReference type="Proteomes" id="UP000050517">
    <property type="component" value="Unassembled WGS sequence"/>
</dbReference>
<dbReference type="STRING" id="1544416.Cocul_02303"/>
<dbReference type="PATRIC" id="fig|1544416.3.peg.2304"/>
<dbReference type="PANTHER" id="PTHR30595:SF6">
    <property type="entry name" value="SCHLAFEN ALBA-2 DOMAIN-CONTAINING PROTEIN"/>
    <property type="match status" value="1"/>
</dbReference>
<dbReference type="InterPro" id="IPR007421">
    <property type="entry name" value="Schlafen_AlbA_2_dom"/>
</dbReference>
<dbReference type="Gene3D" id="3.30.950.30">
    <property type="entry name" value="Schlafen, AAA domain"/>
    <property type="match status" value="1"/>
</dbReference>
<dbReference type="AlphaFoldDB" id="A0A0Q0U7G4"/>
<dbReference type="EMBL" id="LKST01000004">
    <property type="protein sequence ID" value="KQB83328.1"/>
    <property type="molecule type" value="Genomic_DNA"/>
</dbReference>
<evidence type="ECO:0000313" key="2">
    <source>
        <dbReference type="EMBL" id="KQB83328.1"/>
    </source>
</evidence>
<organism evidence="2 3">
    <name type="scientific">Corynebacterium oculi</name>
    <dbReference type="NCBI Taxonomy" id="1544416"/>
    <lineage>
        <taxon>Bacteria</taxon>
        <taxon>Bacillati</taxon>
        <taxon>Actinomycetota</taxon>
        <taxon>Actinomycetes</taxon>
        <taxon>Mycobacteriales</taxon>
        <taxon>Corynebacteriaceae</taxon>
        <taxon>Corynebacterium</taxon>
    </lineage>
</organism>
<dbReference type="InterPro" id="IPR038461">
    <property type="entry name" value="Schlafen_AlbA_2_dom_sf"/>
</dbReference>